<evidence type="ECO:0000259" key="1">
    <source>
        <dbReference type="Pfam" id="PF16759"/>
    </source>
</evidence>
<keyword evidence="3" id="KW-1185">Reference proteome</keyword>
<dbReference type="Gene3D" id="3.40.50.10190">
    <property type="entry name" value="BRCT domain"/>
    <property type="match status" value="1"/>
</dbReference>
<reference evidence="2" key="1">
    <citation type="submission" date="2020-08" db="EMBL/GenBank/DDBJ databases">
        <title>Multicomponent nature underlies the extraordinary mechanical properties of spider dragline silk.</title>
        <authorList>
            <person name="Kono N."/>
            <person name="Nakamura H."/>
            <person name="Mori M."/>
            <person name="Yoshida Y."/>
            <person name="Ohtoshi R."/>
            <person name="Malay A.D."/>
            <person name="Moran D.A.P."/>
            <person name="Tomita M."/>
            <person name="Numata K."/>
            <person name="Arakawa K."/>
        </authorList>
    </citation>
    <scope>NUCLEOTIDE SEQUENCE</scope>
</reference>
<dbReference type="Pfam" id="PF16759">
    <property type="entry name" value="LIG3_BRCT"/>
    <property type="match status" value="1"/>
</dbReference>
<dbReference type="InterPro" id="IPR036420">
    <property type="entry name" value="BRCT_dom_sf"/>
</dbReference>
<protein>
    <recommendedName>
        <fullName evidence="1">DNA ligase 3 BRCT domain-containing protein</fullName>
    </recommendedName>
</protein>
<dbReference type="EMBL" id="BMAU01021219">
    <property type="protein sequence ID" value="GFY00249.1"/>
    <property type="molecule type" value="Genomic_DNA"/>
</dbReference>
<comment type="caution">
    <text evidence="2">The sequence shown here is derived from an EMBL/GenBank/DDBJ whole genome shotgun (WGS) entry which is preliminary data.</text>
</comment>
<proteinExistence type="predicted"/>
<dbReference type="Proteomes" id="UP000887159">
    <property type="component" value="Unassembled WGS sequence"/>
</dbReference>
<dbReference type="InterPro" id="IPR031916">
    <property type="entry name" value="LIG3_BRCT"/>
</dbReference>
<accession>A0A8X6VAC9</accession>
<dbReference type="SUPFAM" id="SSF52113">
    <property type="entry name" value="BRCT domain"/>
    <property type="match status" value="1"/>
</dbReference>
<organism evidence="2 3">
    <name type="scientific">Trichonephila clavipes</name>
    <name type="common">Golden silk orbweaver</name>
    <name type="synonym">Nephila clavipes</name>
    <dbReference type="NCBI Taxonomy" id="2585209"/>
    <lineage>
        <taxon>Eukaryota</taxon>
        <taxon>Metazoa</taxon>
        <taxon>Ecdysozoa</taxon>
        <taxon>Arthropoda</taxon>
        <taxon>Chelicerata</taxon>
        <taxon>Arachnida</taxon>
        <taxon>Araneae</taxon>
        <taxon>Araneomorphae</taxon>
        <taxon>Entelegynae</taxon>
        <taxon>Araneoidea</taxon>
        <taxon>Nephilidae</taxon>
        <taxon>Trichonephila</taxon>
    </lineage>
</organism>
<feature type="domain" description="DNA ligase 3 BRCT" evidence="1">
    <location>
        <begin position="12"/>
        <end position="57"/>
    </location>
</feature>
<dbReference type="AlphaFoldDB" id="A0A8X6VAC9"/>
<gene>
    <name evidence="2" type="ORF">TNCV_4710511</name>
</gene>
<name>A0A8X6VAC9_TRICX</name>
<sequence>MRAIFSLNFSRFDGHLLKDHETDEASHIIVSDATSNGAIPEEANKVTVDWLWDSIKLKKKLSEKLYKPQTD</sequence>
<evidence type="ECO:0000313" key="3">
    <source>
        <dbReference type="Proteomes" id="UP000887159"/>
    </source>
</evidence>
<evidence type="ECO:0000313" key="2">
    <source>
        <dbReference type="EMBL" id="GFY00249.1"/>
    </source>
</evidence>